<keyword evidence="4" id="KW-1185">Reference proteome</keyword>
<evidence type="ECO:0000256" key="1">
    <source>
        <dbReference type="SAM" id="MobiDB-lite"/>
    </source>
</evidence>
<name>A0A4Q2DUW5_9AGAR</name>
<dbReference type="PANTHER" id="PTHR33840">
    <property type="match status" value="1"/>
</dbReference>
<evidence type="ECO:0000313" key="4">
    <source>
        <dbReference type="Proteomes" id="UP000290288"/>
    </source>
</evidence>
<dbReference type="InterPro" id="IPR018712">
    <property type="entry name" value="Tle1-like_cat"/>
</dbReference>
<sequence>MDARRGSSFPADATRLKILDTMFASSIHAHVMSGYEFLMQSYTAGDRICIFGFSRGAYTARSLAGMIHKVGLLPPNNFEQVPFAYKMYSRTDTIGWEQSNEFKKAFCVSVDIEFIGVWDTVDSVGIIPKRLPFTTSNTLVKTFRHAVSLDERRAKFKANLWNRPTSEEEKLGLPDPSHSADPNVPALSKDATVDSDEVSLLFKDDKKRKEKANGQPKKSRQGKGMTLGIRTVDSDDKLLNAYERIYSEKNERMTDIEEVWFAGCHCDVGGGSVSNKTRHSLARIPLRWMVREIFKAQTGILFITERLTEIGMDPSSLYPFVVPRPDALPVGENKIRNHPVKEIPIRPHMLLTKKNRPTVADVSKPPPITMLTSEEEEDLMDALSPLYDQLKVKKAWWFLEIIPLQLRYQRGNNQWVTYFGLNHAKPRFIPKQRAHGLKVHRSVKLRMEAEYEDERKRQKGKKYEPRPVFAVEPTWIG</sequence>
<dbReference type="EMBL" id="SDEE01000050">
    <property type="protein sequence ID" value="RXW23142.1"/>
    <property type="molecule type" value="Genomic_DNA"/>
</dbReference>
<feature type="region of interest" description="Disordered" evidence="1">
    <location>
        <begin position="166"/>
        <end position="189"/>
    </location>
</feature>
<accession>A0A4Q2DUW5</accession>
<feature type="region of interest" description="Disordered" evidence="1">
    <location>
        <begin position="204"/>
        <end position="225"/>
    </location>
</feature>
<organism evidence="3 4">
    <name type="scientific">Candolleomyces aberdarensis</name>
    <dbReference type="NCBI Taxonomy" id="2316362"/>
    <lineage>
        <taxon>Eukaryota</taxon>
        <taxon>Fungi</taxon>
        <taxon>Dikarya</taxon>
        <taxon>Basidiomycota</taxon>
        <taxon>Agaricomycotina</taxon>
        <taxon>Agaricomycetes</taxon>
        <taxon>Agaricomycetidae</taxon>
        <taxon>Agaricales</taxon>
        <taxon>Agaricineae</taxon>
        <taxon>Psathyrellaceae</taxon>
        <taxon>Candolleomyces</taxon>
    </lineage>
</organism>
<evidence type="ECO:0000313" key="3">
    <source>
        <dbReference type="EMBL" id="RXW23142.1"/>
    </source>
</evidence>
<protein>
    <recommendedName>
        <fullName evidence="2">T6SS Phospholipase effector Tle1-like catalytic domain-containing protein</fullName>
    </recommendedName>
</protein>
<evidence type="ECO:0000259" key="2">
    <source>
        <dbReference type="Pfam" id="PF09994"/>
    </source>
</evidence>
<dbReference type="Pfam" id="PF09994">
    <property type="entry name" value="T6SS_Tle1-like_cat"/>
    <property type="match status" value="1"/>
</dbReference>
<dbReference type="AlphaFoldDB" id="A0A4Q2DUW5"/>
<gene>
    <name evidence="3" type="ORF">EST38_g2692</name>
</gene>
<reference evidence="3 4" key="1">
    <citation type="submission" date="2019-01" db="EMBL/GenBank/DDBJ databases">
        <title>Draft genome sequence of Psathyrella aberdarensis IHI B618.</title>
        <authorList>
            <person name="Buettner E."/>
            <person name="Kellner H."/>
        </authorList>
    </citation>
    <scope>NUCLEOTIDE SEQUENCE [LARGE SCALE GENOMIC DNA]</scope>
    <source>
        <strain evidence="3 4">IHI B618</strain>
    </source>
</reference>
<comment type="caution">
    <text evidence="3">The sequence shown here is derived from an EMBL/GenBank/DDBJ whole genome shotgun (WGS) entry which is preliminary data.</text>
</comment>
<proteinExistence type="predicted"/>
<dbReference type="OrthoDB" id="3162439at2759"/>
<dbReference type="PANTHER" id="PTHR33840:SF2">
    <property type="entry name" value="TLE1 PHOSPHOLIPASE DOMAIN-CONTAINING PROTEIN"/>
    <property type="match status" value="1"/>
</dbReference>
<dbReference type="STRING" id="2316362.A0A4Q2DUW5"/>
<dbReference type="Proteomes" id="UP000290288">
    <property type="component" value="Unassembled WGS sequence"/>
</dbReference>
<feature type="domain" description="T6SS Phospholipase effector Tle1-like catalytic" evidence="2">
    <location>
        <begin position="17"/>
        <end position="292"/>
    </location>
</feature>